<proteinExistence type="predicted"/>
<dbReference type="AlphaFoldDB" id="A0A3S4B1X5"/>
<evidence type="ECO:0008006" key="3">
    <source>
        <dbReference type="Google" id="ProtNLM"/>
    </source>
</evidence>
<keyword evidence="2" id="KW-1185">Reference proteome</keyword>
<evidence type="ECO:0000313" key="1">
    <source>
        <dbReference type="EMBL" id="VCU09743.1"/>
    </source>
</evidence>
<reference evidence="2" key="1">
    <citation type="submission" date="2018-10" db="EMBL/GenBank/DDBJ databases">
        <authorList>
            <person name="Peiro R."/>
            <person name="Begona"/>
            <person name="Cbmso G."/>
            <person name="Lopez M."/>
            <person name="Gonzalez S."/>
            <person name="Sacristan E."/>
            <person name="Castillo E."/>
        </authorList>
    </citation>
    <scope>NUCLEOTIDE SEQUENCE [LARGE SCALE GENOMIC DNA]</scope>
</reference>
<dbReference type="RefSeq" id="WP_129609556.1">
    <property type="nucleotide sequence ID" value="NZ_UWOC01000153.1"/>
</dbReference>
<sequence length="61" mass="7029">MPEAVRITKRVVDTMSPGSTIWDRDLAGFGVRCQKRDKVYVLKTRVRGRQRWFTIGKHGAP</sequence>
<dbReference type="EMBL" id="UWOC01000153">
    <property type="protein sequence ID" value="VCU09743.1"/>
    <property type="molecule type" value="Genomic_DNA"/>
</dbReference>
<comment type="caution">
    <text evidence="1">The sequence shown here is derived from an EMBL/GenBank/DDBJ whole genome shotgun (WGS) entry which is preliminary data.</text>
</comment>
<organism evidence="1 2">
    <name type="scientific">Rhodoplanes serenus</name>
    <dbReference type="NCBI Taxonomy" id="200615"/>
    <lineage>
        <taxon>Bacteria</taxon>
        <taxon>Pseudomonadati</taxon>
        <taxon>Pseudomonadota</taxon>
        <taxon>Alphaproteobacteria</taxon>
        <taxon>Hyphomicrobiales</taxon>
        <taxon>Nitrobacteraceae</taxon>
        <taxon>Rhodoplanes</taxon>
    </lineage>
</organism>
<protein>
    <recommendedName>
        <fullName evidence="3">Integrase</fullName>
    </recommendedName>
</protein>
<gene>
    <name evidence="1" type="ORF">RHODGE_RHODGE_02912</name>
</gene>
<dbReference type="Proteomes" id="UP000289200">
    <property type="component" value="Unassembled WGS sequence"/>
</dbReference>
<evidence type="ECO:0000313" key="2">
    <source>
        <dbReference type="Proteomes" id="UP000289200"/>
    </source>
</evidence>
<name>A0A3S4B1X5_9BRAD</name>
<accession>A0A3S4B1X5</accession>
<dbReference type="OrthoDB" id="7615137at2"/>